<proteinExistence type="predicted"/>
<sequence length="105" mass="11827">EKLYQWIRRQQEEGSRVTTVDILNYIQNELDYCGEEPSMSPRVPHYHITRGGYCPNGGLPLGNGARNNEPTIINNQSRDSSALSLSSNDSAMDMHADSPAHEFIY</sequence>
<feature type="compositionally biased region" description="Basic and acidic residues" evidence="1">
    <location>
        <begin position="92"/>
        <end position="105"/>
    </location>
</feature>
<keyword evidence="3" id="KW-1185">Reference proteome</keyword>
<feature type="region of interest" description="Disordered" evidence="1">
    <location>
        <begin position="61"/>
        <end position="105"/>
    </location>
</feature>
<accession>A0AAW0LJ43</accession>
<feature type="compositionally biased region" description="Low complexity" evidence="1">
    <location>
        <begin position="77"/>
        <end position="91"/>
    </location>
</feature>
<evidence type="ECO:0000313" key="2">
    <source>
        <dbReference type="EMBL" id="KAK7851643.1"/>
    </source>
</evidence>
<gene>
    <name evidence="2" type="ORF">CFP56_041503</name>
</gene>
<dbReference type="Proteomes" id="UP000237347">
    <property type="component" value="Unassembled WGS sequence"/>
</dbReference>
<dbReference type="PANTHER" id="PTHR33675">
    <property type="entry name" value="NUCLEAR RECEPTOR FAMILY 2 GROUP C PROTEIN"/>
    <property type="match status" value="1"/>
</dbReference>
<comment type="caution">
    <text evidence="2">The sequence shown here is derived from an EMBL/GenBank/DDBJ whole genome shotgun (WGS) entry which is preliminary data.</text>
</comment>
<reference evidence="2 3" key="1">
    <citation type="journal article" date="2018" name="Sci. Data">
        <title>The draft genome sequence of cork oak.</title>
        <authorList>
            <person name="Ramos A.M."/>
            <person name="Usie A."/>
            <person name="Barbosa P."/>
            <person name="Barros P.M."/>
            <person name="Capote T."/>
            <person name="Chaves I."/>
            <person name="Simoes F."/>
            <person name="Abreu I."/>
            <person name="Carrasquinho I."/>
            <person name="Faro C."/>
            <person name="Guimaraes J.B."/>
            <person name="Mendonca D."/>
            <person name="Nobrega F."/>
            <person name="Rodrigues L."/>
            <person name="Saibo N.J.M."/>
            <person name="Varela M.C."/>
            <person name="Egas C."/>
            <person name="Matos J."/>
            <person name="Miguel C.M."/>
            <person name="Oliveira M.M."/>
            <person name="Ricardo C.P."/>
            <person name="Goncalves S."/>
        </authorList>
    </citation>
    <scope>NUCLEOTIDE SEQUENCE [LARGE SCALE GENOMIC DNA]</scope>
    <source>
        <strain evidence="3">cv. HL8</strain>
    </source>
</reference>
<organism evidence="2 3">
    <name type="scientific">Quercus suber</name>
    <name type="common">Cork oak</name>
    <dbReference type="NCBI Taxonomy" id="58331"/>
    <lineage>
        <taxon>Eukaryota</taxon>
        <taxon>Viridiplantae</taxon>
        <taxon>Streptophyta</taxon>
        <taxon>Embryophyta</taxon>
        <taxon>Tracheophyta</taxon>
        <taxon>Spermatophyta</taxon>
        <taxon>Magnoliopsida</taxon>
        <taxon>eudicotyledons</taxon>
        <taxon>Gunneridae</taxon>
        <taxon>Pentapetalae</taxon>
        <taxon>rosids</taxon>
        <taxon>fabids</taxon>
        <taxon>Fagales</taxon>
        <taxon>Fagaceae</taxon>
        <taxon>Quercus</taxon>
    </lineage>
</organism>
<evidence type="ECO:0000256" key="1">
    <source>
        <dbReference type="SAM" id="MobiDB-lite"/>
    </source>
</evidence>
<dbReference type="AlphaFoldDB" id="A0AAW0LJ43"/>
<name>A0AAW0LJ43_QUESU</name>
<dbReference type="EMBL" id="PKMF04000085">
    <property type="protein sequence ID" value="KAK7851643.1"/>
    <property type="molecule type" value="Genomic_DNA"/>
</dbReference>
<feature type="compositionally biased region" description="Polar residues" evidence="1">
    <location>
        <begin position="65"/>
        <end position="76"/>
    </location>
</feature>
<evidence type="ECO:0000313" key="3">
    <source>
        <dbReference type="Proteomes" id="UP000237347"/>
    </source>
</evidence>
<protein>
    <submittedName>
        <fullName evidence="2">Uncharacterized protein</fullName>
    </submittedName>
</protein>
<dbReference type="PANTHER" id="PTHR33675:SF10">
    <property type="entry name" value="NUCLEAR RECEPTOR FAMILY 2 GROUP C PROTEIN"/>
    <property type="match status" value="1"/>
</dbReference>
<feature type="non-terminal residue" evidence="2">
    <location>
        <position position="1"/>
    </location>
</feature>